<evidence type="ECO:0000313" key="11">
    <source>
        <dbReference type="Proteomes" id="UP001501598"/>
    </source>
</evidence>
<feature type="transmembrane region" description="Helical" evidence="8">
    <location>
        <begin position="319"/>
        <end position="338"/>
    </location>
</feature>
<feature type="transmembrane region" description="Helical" evidence="8">
    <location>
        <begin position="388"/>
        <end position="407"/>
    </location>
</feature>
<dbReference type="SUPFAM" id="SSF103473">
    <property type="entry name" value="MFS general substrate transporter"/>
    <property type="match status" value="1"/>
</dbReference>
<proteinExistence type="predicted"/>
<dbReference type="EMBL" id="BAABGT010000055">
    <property type="protein sequence ID" value="GAA4550222.1"/>
    <property type="molecule type" value="Genomic_DNA"/>
</dbReference>
<evidence type="ECO:0000256" key="7">
    <source>
        <dbReference type="SAM" id="MobiDB-lite"/>
    </source>
</evidence>
<dbReference type="PROSITE" id="PS50850">
    <property type="entry name" value="MFS"/>
    <property type="match status" value="1"/>
</dbReference>
<keyword evidence="6 8" id="KW-0472">Membrane</keyword>
<evidence type="ECO:0000256" key="1">
    <source>
        <dbReference type="ARBA" id="ARBA00004651"/>
    </source>
</evidence>
<gene>
    <name evidence="10" type="ORF">GCM10023175_39910</name>
</gene>
<feature type="region of interest" description="Disordered" evidence="7">
    <location>
        <begin position="450"/>
        <end position="479"/>
    </location>
</feature>
<dbReference type="InterPro" id="IPR011701">
    <property type="entry name" value="MFS"/>
</dbReference>
<evidence type="ECO:0000256" key="5">
    <source>
        <dbReference type="ARBA" id="ARBA00022989"/>
    </source>
</evidence>
<feature type="transmembrane region" description="Helical" evidence="8">
    <location>
        <begin position="413"/>
        <end position="431"/>
    </location>
</feature>
<evidence type="ECO:0000259" key="9">
    <source>
        <dbReference type="PROSITE" id="PS50850"/>
    </source>
</evidence>
<dbReference type="Proteomes" id="UP001501598">
    <property type="component" value="Unassembled WGS sequence"/>
</dbReference>
<evidence type="ECO:0000256" key="6">
    <source>
        <dbReference type="ARBA" id="ARBA00023136"/>
    </source>
</evidence>
<evidence type="ECO:0000256" key="2">
    <source>
        <dbReference type="ARBA" id="ARBA00022448"/>
    </source>
</evidence>
<comment type="subcellular location">
    <subcellularLocation>
        <location evidence="1">Cell membrane</location>
        <topology evidence="1">Multi-pass membrane protein</topology>
    </subcellularLocation>
</comment>
<feature type="transmembrane region" description="Helical" evidence="8">
    <location>
        <begin position="344"/>
        <end position="368"/>
    </location>
</feature>
<feature type="transmembrane region" description="Helical" evidence="8">
    <location>
        <begin position="61"/>
        <end position="84"/>
    </location>
</feature>
<accession>A0ABP8RWM8</accession>
<dbReference type="Pfam" id="PF07690">
    <property type="entry name" value="MFS_1"/>
    <property type="match status" value="1"/>
</dbReference>
<feature type="domain" description="Major facilitator superfamily (MFS) profile" evidence="9">
    <location>
        <begin position="23"/>
        <end position="438"/>
    </location>
</feature>
<keyword evidence="5 8" id="KW-1133">Transmembrane helix</keyword>
<feature type="transmembrane region" description="Helical" evidence="8">
    <location>
        <begin position="195"/>
        <end position="214"/>
    </location>
</feature>
<dbReference type="PANTHER" id="PTHR43045">
    <property type="entry name" value="SHIKIMATE TRANSPORTER"/>
    <property type="match status" value="1"/>
</dbReference>
<dbReference type="PANTHER" id="PTHR43045:SF1">
    <property type="entry name" value="SHIKIMATE TRANSPORTER"/>
    <property type="match status" value="1"/>
</dbReference>
<comment type="caution">
    <text evidence="10">The sequence shown here is derived from an EMBL/GenBank/DDBJ whole genome shotgun (WGS) entry which is preliminary data.</text>
</comment>
<keyword evidence="2" id="KW-0813">Transport</keyword>
<feature type="transmembrane region" description="Helical" evidence="8">
    <location>
        <begin position="96"/>
        <end position="114"/>
    </location>
</feature>
<evidence type="ECO:0000256" key="4">
    <source>
        <dbReference type="ARBA" id="ARBA00022692"/>
    </source>
</evidence>
<dbReference type="InterPro" id="IPR036259">
    <property type="entry name" value="MFS_trans_sf"/>
</dbReference>
<evidence type="ECO:0000256" key="8">
    <source>
        <dbReference type="SAM" id="Phobius"/>
    </source>
</evidence>
<evidence type="ECO:0000256" key="3">
    <source>
        <dbReference type="ARBA" id="ARBA00022475"/>
    </source>
</evidence>
<organism evidence="10 11">
    <name type="scientific">Pseudonocardia xishanensis</name>
    <dbReference type="NCBI Taxonomy" id="630995"/>
    <lineage>
        <taxon>Bacteria</taxon>
        <taxon>Bacillati</taxon>
        <taxon>Actinomycetota</taxon>
        <taxon>Actinomycetes</taxon>
        <taxon>Pseudonocardiales</taxon>
        <taxon>Pseudonocardiaceae</taxon>
        <taxon>Pseudonocardia</taxon>
    </lineage>
</organism>
<reference evidence="11" key="1">
    <citation type="journal article" date="2019" name="Int. J. Syst. Evol. Microbiol.">
        <title>The Global Catalogue of Microorganisms (GCM) 10K type strain sequencing project: providing services to taxonomists for standard genome sequencing and annotation.</title>
        <authorList>
            <consortium name="The Broad Institute Genomics Platform"/>
            <consortium name="The Broad Institute Genome Sequencing Center for Infectious Disease"/>
            <person name="Wu L."/>
            <person name="Ma J."/>
        </authorList>
    </citation>
    <scope>NUCLEOTIDE SEQUENCE [LARGE SCALE GENOMIC DNA]</scope>
    <source>
        <strain evidence="11">JCM 17906</strain>
    </source>
</reference>
<protein>
    <submittedName>
        <fullName evidence="10">MFS transporter</fullName>
    </submittedName>
</protein>
<feature type="transmembrane region" description="Helical" evidence="8">
    <location>
        <begin position="161"/>
        <end position="183"/>
    </location>
</feature>
<dbReference type="RefSeq" id="WP_345420559.1">
    <property type="nucleotide sequence ID" value="NZ_BAABGT010000055.1"/>
</dbReference>
<evidence type="ECO:0000313" key="10">
    <source>
        <dbReference type="EMBL" id="GAA4550222.1"/>
    </source>
</evidence>
<keyword evidence="4 8" id="KW-0812">Transmembrane</keyword>
<keyword evidence="11" id="KW-1185">Reference proteome</keyword>
<keyword evidence="3" id="KW-1003">Cell membrane</keyword>
<feature type="transmembrane region" description="Helical" evidence="8">
    <location>
        <begin position="253"/>
        <end position="278"/>
    </location>
</feature>
<name>A0ABP8RWM8_9PSEU</name>
<feature type="transmembrane region" description="Helical" evidence="8">
    <location>
        <begin position="120"/>
        <end position="149"/>
    </location>
</feature>
<dbReference type="Gene3D" id="1.20.1250.20">
    <property type="entry name" value="MFS general substrate transporter like domains"/>
    <property type="match status" value="2"/>
</dbReference>
<sequence length="479" mass="50055">MSDSEDGQAAGNGRRLSPPARRAVIAASTGTIIEWFDYSLYGSLAAILASDLFFPNFAPGVGVLAAFATFGVAFLIRPLGGILLGRIGDRYGRKPALVISLVLMGASTFLVAFLPSFATIGIWAPILLVVLRLAQGFGAGAELAGALALTAEYTPIKRRGFYTALLQTTSLVGVLLASLAFLVVSWLPHDALLSWGWRIPFLSAGLLFAVALYLRSRLEESPEYVAAAGKVRERDDQGPRPLALLFATMKRQVLIAFILISALNVTTYTLTSFIASYLKNTVGMSATSALAVVSIGTVVGIVAGPVVGALCDRHGFRRIWLLSMALTVPGVFLFFAGLRTGAFGVALLCVSLAYLIGYAGGGGAYPGVFANLFPTEVRYTGIAAAKELSGATVAGTTPFVATALTLAGGGSPWLVAGYVALWSLFGAIALWRLGAAAETPTVPNLLVSQESDPVGRREPAGHPVTSIVTSHVNEEGGAR</sequence>
<dbReference type="InterPro" id="IPR020846">
    <property type="entry name" value="MFS_dom"/>
</dbReference>
<feature type="transmembrane region" description="Helical" evidence="8">
    <location>
        <begin position="284"/>
        <end position="307"/>
    </location>
</feature>